<geneLocation type="plasmid" evidence="3">
    <name>pM7012</name>
</geneLocation>
<sequence length="326" mass="36831">MPNDIVKKAAQNFWGTKEGTTGMIVGIGAFLGIGWGAYKIMPMIASLLENTLFAFGSGAILLFLFYALVLDGKLRNRLWLSYQLLMKALTYTIIKYDPAGVLKVTQNRARNRLKQADQYRTKARGQVELLKTTLDDYKKEADGYLEEAQYLQSHAGSAAEISSRAMRLEELNKAYKELQPLYVTTMAWYDQMTHASETLRIMIDNMDFKIKLETTKYNVVRSTHSAWRMFRAAFAGSEEIEGLQNDAFAYMAQDYGQNIGEIEAFMQDSKPFIDSSDLRQAVNTERGMKLLEELSRRNLSIVAAEQPEQLSSASSAAKSSGYYINK</sequence>
<keyword evidence="1" id="KW-0175">Coiled coil</keyword>
<dbReference type="AlphaFoldDB" id="V5YP75"/>
<feature type="transmembrane region" description="Helical" evidence="2">
    <location>
        <begin position="52"/>
        <end position="70"/>
    </location>
</feature>
<reference evidence="3" key="1">
    <citation type="journal article" date="2014" name="Microbiology">
        <title>A 2,4-dichlorophenoxyacetic acid degradation plasmid pM7012 discloses distribution of an unclassified megaplasmid group across bacterial species.</title>
        <authorList>
            <person name="Sakai Y."/>
            <person name="Ogawa N."/>
            <person name="Shimomura Y."/>
            <person name="Fujii T."/>
        </authorList>
    </citation>
    <scope>NUCLEOTIDE SEQUENCE</scope>
    <source>
        <strain evidence="3">M701</strain>
    </source>
</reference>
<protein>
    <submittedName>
        <fullName evidence="3">Uncharacterized protein</fullName>
    </submittedName>
</protein>
<evidence type="ECO:0000256" key="2">
    <source>
        <dbReference type="SAM" id="Phobius"/>
    </source>
</evidence>
<feature type="transmembrane region" description="Helical" evidence="2">
    <location>
        <begin position="21"/>
        <end position="40"/>
    </location>
</feature>
<reference evidence="3" key="2">
    <citation type="submission" date="2024-06" db="EMBL/GenBank/DDBJ databases">
        <authorList>
            <person name="Sakai Y."/>
            <person name="Fujii T."/>
        </authorList>
    </citation>
    <scope>NUCLEOTIDE SEQUENCE</scope>
    <source>
        <strain evidence="3">M701</strain>
        <plasmid evidence="3">pM7012</plasmid>
    </source>
</reference>
<accession>V5YP75</accession>
<keyword evidence="2" id="KW-1133">Transmembrane helix</keyword>
<organism evidence="3">
    <name type="scientific">Burkholderia sp. M701</name>
    <dbReference type="NCBI Taxonomy" id="326454"/>
    <lineage>
        <taxon>Bacteria</taxon>
        <taxon>Pseudomonadati</taxon>
        <taxon>Pseudomonadota</taxon>
        <taxon>Betaproteobacteria</taxon>
        <taxon>Burkholderiales</taxon>
        <taxon>Burkholderiaceae</taxon>
        <taxon>Burkholderia</taxon>
    </lineage>
</organism>
<evidence type="ECO:0000256" key="1">
    <source>
        <dbReference type="SAM" id="Coils"/>
    </source>
</evidence>
<keyword evidence="2" id="KW-0472">Membrane</keyword>
<feature type="coiled-coil region" evidence="1">
    <location>
        <begin position="120"/>
        <end position="178"/>
    </location>
</feature>
<name>V5YP75_9BURK</name>
<keyword evidence="2" id="KW-0812">Transmembrane</keyword>
<keyword evidence="3" id="KW-0614">Plasmid</keyword>
<dbReference type="RefSeq" id="WP_023842607.1">
    <property type="nucleotide sequence ID" value="NC_022995.1"/>
</dbReference>
<dbReference type="EMBL" id="AB853026">
    <property type="protein sequence ID" value="BAO19064.1"/>
    <property type="molecule type" value="Genomic_DNA"/>
</dbReference>
<proteinExistence type="predicted"/>
<evidence type="ECO:0000313" key="3">
    <source>
        <dbReference type="EMBL" id="BAO19064.1"/>
    </source>
</evidence>